<feature type="domain" description="Nucleoporin Nup133/Nup155-like C-terminal" evidence="13">
    <location>
        <begin position="675"/>
        <end position="1342"/>
    </location>
</feature>
<dbReference type="Proteomes" id="UP000053317">
    <property type="component" value="Unassembled WGS sequence"/>
</dbReference>
<evidence type="ECO:0000256" key="2">
    <source>
        <dbReference type="ARBA" id="ARBA00004567"/>
    </source>
</evidence>
<dbReference type="EMBL" id="LCWF01000132">
    <property type="protein sequence ID" value="KKY18118.1"/>
    <property type="molecule type" value="Genomic_DNA"/>
</dbReference>
<reference evidence="15 16" key="1">
    <citation type="submission" date="2015-05" db="EMBL/GenBank/DDBJ databases">
        <title>Distinctive expansion of gene families associated with plant cell wall degradation and secondary metabolism in the genomes of grapevine trunk pathogens.</title>
        <authorList>
            <person name="Lawrence D.P."/>
            <person name="Travadon R."/>
            <person name="Rolshausen P.E."/>
            <person name="Baumgartner K."/>
        </authorList>
    </citation>
    <scope>NUCLEOTIDE SEQUENCE [LARGE SCALE GENOMIC DNA]</scope>
    <source>
        <strain evidence="15">UCRPC4</strain>
    </source>
</reference>
<dbReference type="InterPro" id="IPR042538">
    <property type="entry name" value="Nucleoporin_Nup155_C_3"/>
</dbReference>
<dbReference type="FunFam" id="1.25.40.450:FF:000002">
    <property type="entry name" value="Putative non-repetitive nucleoporin"/>
    <property type="match status" value="1"/>
</dbReference>
<evidence type="ECO:0000259" key="13">
    <source>
        <dbReference type="Pfam" id="PF03177"/>
    </source>
</evidence>
<comment type="subcellular location">
    <subcellularLocation>
        <location evidence="1">Nucleus membrane</location>
        <topology evidence="1">Peripheral membrane protein</topology>
        <orientation evidence="1">Cytoplasmic side</orientation>
    </subcellularLocation>
    <subcellularLocation>
        <location evidence="3">Nucleus membrane</location>
        <topology evidence="3">Peripheral membrane protein</topology>
        <orientation evidence="3">Nucleoplasmic side</orientation>
    </subcellularLocation>
    <subcellularLocation>
        <location evidence="2">Nucleus</location>
        <location evidence="2">Nuclear pore complex</location>
    </subcellularLocation>
</comment>
<dbReference type="Gene3D" id="1.25.40.440">
    <property type="entry name" value="Nucleoporin, helical domain, central subdomain"/>
    <property type="match status" value="1"/>
</dbReference>
<accession>A0A0G2G2K9</accession>
<keyword evidence="6" id="KW-0509">mRNA transport</keyword>
<comment type="similarity">
    <text evidence="4">Belongs to the non-repetitive/WGA-negative nucleoporin family.</text>
</comment>
<dbReference type="Gene3D" id="1.25.40.450">
    <property type="entry name" value="Nucleoporin, helical domain, N-terminal subdomain"/>
    <property type="match status" value="1"/>
</dbReference>
<dbReference type="GO" id="GO:0000972">
    <property type="term" value="P:transcription-dependent tethering of RNA polymerase II gene DNA at nuclear periphery"/>
    <property type="evidence" value="ECO:0007669"/>
    <property type="project" value="TreeGrafter"/>
</dbReference>
<protein>
    <submittedName>
        <fullName evidence="15">Putative nucleoporin nup157 170</fullName>
    </submittedName>
</protein>
<keyword evidence="16" id="KW-1185">Reference proteome</keyword>
<dbReference type="Gene3D" id="1.20.58.1780">
    <property type="match status" value="1"/>
</dbReference>
<keyword evidence="7" id="KW-0653">Protein transport</keyword>
<name>A0A0G2G2K9_PHACM</name>
<dbReference type="GO" id="GO:0031965">
    <property type="term" value="C:nuclear membrane"/>
    <property type="evidence" value="ECO:0007669"/>
    <property type="project" value="UniProtKB-SubCell"/>
</dbReference>
<dbReference type="Pfam" id="PF08801">
    <property type="entry name" value="Nucleoporin_N"/>
    <property type="match status" value="1"/>
</dbReference>
<dbReference type="GO" id="GO:0051292">
    <property type="term" value="P:nuclear pore complex assembly"/>
    <property type="evidence" value="ECO:0007669"/>
    <property type="project" value="UniProtKB-ARBA"/>
</dbReference>
<dbReference type="Gene3D" id="1.20.120.1880">
    <property type="entry name" value="Nucleoporin, helical C-terminal domain"/>
    <property type="match status" value="1"/>
</dbReference>
<evidence type="ECO:0000256" key="7">
    <source>
        <dbReference type="ARBA" id="ARBA00022927"/>
    </source>
</evidence>
<evidence type="ECO:0000256" key="8">
    <source>
        <dbReference type="ARBA" id="ARBA00023010"/>
    </source>
</evidence>
<proteinExistence type="inferred from homology"/>
<evidence type="ECO:0000313" key="16">
    <source>
        <dbReference type="Proteomes" id="UP000053317"/>
    </source>
</evidence>
<keyword evidence="5" id="KW-0813">Transport</keyword>
<dbReference type="GO" id="GO:0051028">
    <property type="term" value="P:mRNA transport"/>
    <property type="evidence" value="ECO:0007669"/>
    <property type="project" value="UniProtKB-KW"/>
</dbReference>
<evidence type="ECO:0000256" key="12">
    <source>
        <dbReference type="SAM" id="MobiDB-lite"/>
    </source>
</evidence>
<dbReference type="PANTHER" id="PTHR10350:SF6">
    <property type="entry name" value="NUCLEAR PORE COMPLEX PROTEIN NUP155"/>
    <property type="match status" value="1"/>
</dbReference>
<evidence type="ECO:0000256" key="5">
    <source>
        <dbReference type="ARBA" id="ARBA00022448"/>
    </source>
</evidence>
<evidence type="ECO:0000256" key="6">
    <source>
        <dbReference type="ARBA" id="ARBA00022816"/>
    </source>
</evidence>
<reference evidence="15 16" key="2">
    <citation type="submission" date="2015-05" db="EMBL/GenBank/DDBJ databases">
        <authorList>
            <person name="Morales-Cruz A."/>
            <person name="Amrine K.C."/>
            <person name="Cantu D."/>
        </authorList>
    </citation>
    <scope>NUCLEOTIDE SEQUENCE [LARGE SCALE GENOMIC DNA]</scope>
    <source>
        <strain evidence="15">UCRPC4</strain>
    </source>
</reference>
<feature type="compositionally biased region" description="Polar residues" evidence="12">
    <location>
        <begin position="436"/>
        <end position="455"/>
    </location>
</feature>
<dbReference type="InterPro" id="IPR014908">
    <property type="entry name" value="Nucleoporin_Nup133/Nup155_N"/>
</dbReference>
<dbReference type="PANTHER" id="PTHR10350">
    <property type="entry name" value="NUCLEAR PORE COMPLEX PROTEIN NUP155"/>
    <property type="match status" value="1"/>
</dbReference>
<keyword evidence="9" id="KW-0906">Nuclear pore complex</keyword>
<keyword evidence="10" id="KW-0472">Membrane</keyword>
<sequence length="1360" mass="151556">MSIPLQTPPRPLPGTYFQTPAAKLHASTFQTSYPRIAKSPFAAPSPQLPRTGETAVPQKALALPAPPSSVRDLKPAERAAQTINETLVQESRFPELEHYLSPGQSSDYDIQTATPWAPFQKTKMYNLPDQIFEQYNRAQVSTSMGLFAELNHAWFAIDNALYMWDYTSPSPQLLGFESQPNNITAVSLAIPRPGVFLPTISHVIVIGTTKEVLLLGMGSETGQGGVKTFSLYQTGMSVSLKNLIVTTIATSDRTGRIFFGGDGDNDVHELVYQQEERWFSSRCAKVNHTAAGLANLGLPELPFFGQKQTETVQQLVCDDSRNLLYTLSSASAIRVFHINSDGALNLAITRTAAEIFSNIGHVISHNDTLNPRIRIVSISPVPISEASKYHLVATTATGYRIYLSVLSSSGWVQSTSVPSNMLAQHVKTPPVDPVRSSATGQTSSTPGVSFQTTNSANGPIRTLTVTRTAQRFSPGYFFCFVDKDGQQNTDTLFISTPDSGRLARPPEPGQPIRTAETATWLQLGSRAEDIGVSIPYSPPTSTPGAFSNELAVQFDKPSPEIAILTNTGVHIVRRRRLVDVFAALVRNGGGEEGLEGDIKQLIRHYGRTETLATALAVACGQGSEVAQDSRVTRVNDPEILDFARKVFIEFGGKPTVNENKFVDQSISPMDTVKPSPRHDAIAIYLARLLRSTWRSLIVKEGRGPNGGYAVLPAVPLQKLQDVQRELSSLQTFFTTNKSFIDGLSGPEALTRATTKQEEVALQGEHRAVYSLVRLVADTIEGLSFVLVLFEERVEEIVPLLPEETRPQFLQLTFEALFSSIKGYEIAKDLVKAIVNRNIAKGSNVETVAEALRRRCGSFCSAEDVVLFKAQELLKRASEAGTNTEYGRNLLNESLVLFQQVADSLPMDYLQSAVKQYVSMQFYAGSILLALRVAKEGDKADEALSWMTDGKPDSDGRQAKFEARTQCYNFVHDIINAMEDAAQSNGYLDGQPSLLETRRREAYDVISKSTDEVFLTNLYDWYLSQGWDHRLLETDSFFIVTYLERKASDNISHADLLCRYYSRANRYYDAAHVQLMLAKSNFQLPLERRIEYLSRAKANASTNTPGTGRQSRQRLLNEITDCLDVANIQDDIFQRLKADKRLQGEKRAEVLKDVGGRLLVMDEYADSAGYYDLCLLIFQVADHRNASDIKNTWQLLLQKIHDGMSKSQDSQPWEAIAEQVRDLGARLRLSETTFPINLLLPLLEKYSFEHQRDKAAPHWIVDLFLDLQVPKQRLFNILEALFYNNEPPFSGSNRRVLGNDLVYLIQRWFQESARAGGPLFESEDVAIQVDQMLQMLLQIKLDDQQSQTCRMLRQRIAQILH</sequence>
<evidence type="ECO:0000256" key="1">
    <source>
        <dbReference type="ARBA" id="ARBA00004335"/>
    </source>
</evidence>
<dbReference type="InterPro" id="IPR004870">
    <property type="entry name" value="Nucleoporin_Nup155"/>
</dbReference>
<keyword evidence="11" id="KW-0539">Nucleus</keyword>
<dbReference type="GO" id="GO:0036228">
    <property type="term" value="P:protein localization to nuclear inner membrane"/>
    <property type="evidence" value="ECO:0007669"/>
    <property type="project" value="TreeGrafter"/>
</dbReference>
<dbReference type="InterPro" id="IPR007187">
    <property type="entry name" value="Nucleoporin_Nup133/Nup155_C"/>
</dbReference>
<evidence type="ECO:0000256" key="4">
    <source>
        <dbReference type="ARBA" id="ARBA00007373"/>
    </source>
</evidence>
<evidence type="ECO:0000256" key="11">
    <source>
        <dbReference type="ARBA" id="ARBA00023242"/>
    </source>
</evidence>
<feature type="region of interest" description="Disordered" evidence="12">
    <location>
        <begin position="426"/>
        <end position="455"/>
    </location>
</feature>
<dbReference type="FunFam" id="1.25.40.440:FF:000001">
    <property type="entry name" value="Nuclear pore complex subunit"/>
    <property type="match status" value="1"/>
</dbReference>
<dbReference type="FunFam" id="1.20.58.1780:FF:000003">
    <property type="entry name" value="Non-repetitive nucleoporin, putative"/>
    <property type="match status" value="1"/>
</dbReference>
<evidence type="ECO:0000259" key="14">
    <source>
        <dbReference type="Pfam" id="PF08801"/>
    </source>
</evidence>
<dbReference type="GO" id="GO:0006606">
    <property type="term" value="P:protein import into nucleus"/>
    <property type="evidence" value="ECO:0007669"/>
    <property type="project" value="TreeGrafter"/>
</dbReference>
<evidence type="ECO:0000256" key="9">
    <source>
        <dbReference type="ARBA" id="ARBA00023132"/>
    </source>
</evidence>
<keyword evidence="8" id="KW-0811">Translocation</keyword>
<organism evidence="15 16">
    <name type="scientific">Phaeomoniella chlamydospora</name>
    <name type="common">Phaeoacremonium chlamydosporum</name>
    <dbReference type="NCBI Taxonomy" id="158046"/>
    <lineage>
        <taxon>Eukaryota</taxon>
        <taxon>Fungi</taxon>
        <taxon>Dikarya</taxon>
        <taxon>Ascomycota</taxon>
        <taxon>Pezizomycotina</taxon>
        <taxon>Eurotiomycetes</taxon>
        <taxon>Chaetothyriomycetidae</taxon>
        <taxon>Phaeomoniellales</taxon>
        <taxon>Phaeomoniellaceae</taxon>
        <taxon>Phaeomoniella</taxon>
    </lineage>
</organism>
<gene>
    <name evidence="15" type="ORF">UCRPC4_g05155</name>
</gene>
<comment type="caution">
    <text evidence="15">The sequence shown here is derived from an EMBL/GenBank/DDBJ whole genome shotgun (WGS) entry which is preliminary data.</text>
</comment>
<feature type="domain" description="Nucleoporin Nup133/Nup155-like N-terminal" evidence="14">
    <location>
        <begin position="119"/>
        <end position="571"/>
    </location>
</feature>
<dbReference type="GO" id="GO:0044611">
    <property type="term" value="C:nuclear pore inner ring"/>
    <property type="evidence" value="ECO:0007669"/>
    <property type="project" value="TreeGrafter"/>
</dbReference>
<evidence type="ECO:0000313" key="15">
    <source>
        <dbReference type="EMBL" id="KKY18118.1"/>
    </source>
</evidence>
<evidence type="ECO:0000256" key="10">
    <source>
        <dbReference type="ARBA" id="ARBA00023136"/>
    </source>
</evidence>
<dbReference type="Pfam" id="PF03177">
    <property type="entry name" value="Nucleoporin_C"/>
    <property type="match status" value="1"/>
</dbReference>
<dbReference type="OrthoDB" id="338970at2759"/>
<evidence type="ECO:0000256" key="3">
    <source>
        <dbReference type="ARBA" id="ARBA00004620"/>
    </source>
</evidence>
<dbReference type="GO" id="GO:0006405">
    <property type="term" value="P:RNA export from nucleus"/>
    <property type="evidence" value="ECO:0007669"/>
    <property type="project" value="TreeGrafter"/>
</dbReference>
<dbReference type="InterPro" id="IPR042533">
    <property type="entry name" value="Nucleoporin_Nup155_C_1"/>
</dbReference>
<dbReference type="InterPro" id="IPR042537">
    <property type="entry name" value="Nucleoporin_Nup155_C_2"/>
</dbReference>
<dbReference type="GO" id="GO:0017056">
    <property type="term" value="F:structural constituent of nuclear pore"/>
    <property type="evidence" value="ECO:0007669"/>
    <property type="project" value="InterPro"/>
</dbReference>